<dbReference type="Gene3D" id="3.60.40.10">
    <property type="entry name" value="PPM-type phosphatase domain"/>
    <property type="match status" value="1"/>
</dbReference>
<gene>
    <name evidence="2" type="ORF">HEP81_04618</name>
</gene>
<reference evidence="2 3" key="1">
    <citation type="submission" date="2020-04" db="EMBL/GenBank/DDBJ databases">
        <title>Characterization and engineering of Streptomyces griseofuscus DSM40191 as a potential heterologous host for expression of BGCs.</title>
        <authorList>
            <person name="Gren T."/>
            <person name="Whitford C.M."/>
            <person name="Mohite O.S."/>
            <person name="Joergensen T.S."/>
            <person name="Nielsen J.B."/>
            <person name="Lee S.Y."/>
            <person name="Weber T."/>
        </authorList>
    </citation>
    <scope>NUCLEOTIDE SEQUENCE [LARGE SCALE GENOMIC DNA]</scope>
    <source>
        <strain evidence="2 3">DSM 40191</strain>
    </source>
</reference>
<name>A0A7H1Q3L1_9ACTN</name>
<evidence type="ECO:0000259" key="1">
    <source>
        <dbReference type="PROSITE" id="PS51746"/>
    </source>
</evidence>
<accession>A0A7H1Q3L1</accession>
<evidence type="ECO:0000313" key="3">
    <source>
        <dbReference type="Proteomes" id="UP000516422"/>
    </source>
</evidence>
<dbReference type="GeneID" id="91464170"/>
<dbReference type="InterPro" id="IPR036457">
    <property type="entry name" value="PPM-type-like_dom_sf"/>
</dbReference>
<dbReference type="SUPFAM" id="SSF81606">
    <property type="entry name" value="PP2C-like"/>
    <property type="match status" value="1"/>
</dbReference>
<dbReference type="SMART" id="SM00331">
    <property type="entry name" value="PP2C_SIG"/>
    <property type="match status" value="1"/>
</dbReference>
<dbReference type="SMART" id="SM00332">
    <property type="entry name" value="PP2Cc"/>
    <property type="match status" value="1"/>
</dbReference>
<dbReference type="PROSITE" id="PS51746">
    <property type="entry name" value="PPM_2"/>
    <property type="match status" value="1"/>
</dbReference>
<feature type="domain" description="PPM-type phosphatase" evidence="1">
    <location>
        <begin position="3"/>
        <end position="252"/>
    </location>
</feature>
<dbReference type="AlphaFoldDB" id="A0A7H1Q3L1"/>
<proteinExistence type="predicted"/>
<dbReference type="RefSeq" id="WP_037653656.1">
    <property type="nucleotide sequence ID" value="NZ_CP051006.1"/>
</dbReference>
<evidence type="ECO:0000313" key="2">
    <source>
        <dbReference type="EMBL" id="QNT94891.1"/>
    </source>
</evidence>
<organism evidence="2 3">
    <name type="scientific">Streptomyces griseofuscus</name>
    <dbReference type="NCBI Taxonomy" id="146922"/>
    <lineage>
        <taxon>Bacteria</taxon>
        <taxon>Bacillati</taxon>
        <taxon>Actinomycetota</taxon>
        <taxon>Actinomycetes</taxon>
        <taxon>Kitasatosporales</taxon>
        <taxon>Streptomycetaceae</taxon>
        <taxon>Streptomyces</taxon>
    </lineage>
</organism>
<dbReference type="Proteomes" id="UP000516422">
    <property type="component" value="Chromosome"/>
</dbReference>
<dbReference type="EMBL" id="CP051006">
    <property type="protein sequence ID" value="QNT94891.1"/>
    <property type="molecule type" value="Genomic_DNA"/>
</dbReference>
<protein>
    <recommendedName>
        <fullName evidence="1">PPM-type phosphatase domain-containing protein</fullName>
    </recommendedName>
</protein>
<dbReference type="KEGG" id="sgf:HEP81_04618"/>
<dbReference type="Pfam" id="PF00481">
    <property type="entry name" value="PP2C"/>
    <property type="match status" value="1"/>
</dbReference>
<dbReference type="InterPro" id="IPR001932">
    <property type="entry name" value="PPM-type_phosphatase-like_dom"/>
</dbReference>
<sequence length="254" mass="27473">MRSYATAQNTGGRGLQCDAAAVRTAPDGTRAYVVLDGIGTSEAIRDWTRRTAARLAIRAARRGDAESALRSLYEEIAADPDRQDPYTRRYMPSAAAVVAVAAPGRSLGLAWAGDSRAYLLRRGIAYRLTDDHNERRVLPPAATNPEGGSRNVITSYLGAVYTDQEALDIYGHPAIEAAARPLVDGDRLVLASDGAYEPHDEAGHDLYVELDDGDLRGIAQGFVDLAVETSRKSRPEGEWKYVDNATVLIAELTD</sequence>